<dbReference type="Gene3D" id="1.10.287.1490">
    <property type="match status" value="1"/>
</dbReference>
<organism evidence="4 5">
    <name type="scientific">Williamsia herbipolensis</name>
    <dbReference type="NCBI Taxonomy" id="1603258"/>
    <lineage>
        <taxon>Bacteria</taxon>
        <taxon>Bacillati</taxon>
        <taxon>Actinomycetota</taxon>
        <taxon>Actinomycetes</taxon>
        <taxon>Mycobacteriales</taxon>
        <taxon>Nocardiaceae</taxon>
        <taxon>Williamsia</taxon>
    </lineage>
</organism>
<accession>A0AAU4K561</accession>
<feature type="domain" description="C4-type zinc ribbon" evidence="2">
    <location>
        <begin position="203"/>
        <end position="237"/>
    </location>
</feature>
<keyword evidence="5" id="KW-1185">Reference proteome</keyword>
<dbReference type="KEGG" id="whr:OG579_04710"/>
<dbReference type="Proteomes" id="UP001432128">
    <property type="component" value="Chromosome"/>
</dbReference>
<feature type="domain" description="CT398-like coiled coil hairpin" evidence="3">
    <location>
        <begin position="14"/>
        <end position="191"/>
    </location>
</feature>
<sequence length="245" mass="26663">MKADPADQRALLDLAEVDAGVSRATHRRSHSPEAARVAELTEALREYRDQTIAAQIAAEDLAREVRRLENDIAVLATRLSKDSALLNGGTLTGKALTEIEHEIAGLHRRRGVAEDELLEVMERQEATAAEELRCGALVTHTEEEIARAESTAATAMSEIDVTADAARTRRDELRGQIDDALLAVYDKQVSQGRIGAGLLRQARCGACRMEIDRGTLSRYGQAPADEVLRCDECGAIIVRTHESGV</sequence>
<protein>
    <submittedName>
        <fullName evidence="4">C4-type zinc ribbon domain-containing protein</fullName>
    </submittedName>
</protein>
<proteinExistence type="predicted"/>
<dbReference type="InterPro" id="IPR003743">
    <property type="entry name" value="Zf-RING_7"/>
</dbReference>
<dbReference type="InterPro" id="IPR056003">
    <property type="entry name" value="CT398_CC_hairpin"/>
</dbReference>
<dbReference type="Pfam" id="PF24481">
    <property type="entry name" value="CT398_CC"/>
    <property type="match status" value="1"/>
</dbReference>
<evidence type="ECO:0000256" key="1">
    <source>
        <dbReference type="SAM" id="Coils"/>
    </source>
</evidence>
<dbReference type="Pfam" id="PF02591">
    <property type="entry name" value="Zn_ribbon_9"/>
    <property type="match status" value="1"/>
</dbReference>
<reference evidence="4 5" key="1">
    <citation type="submission" date="2022-10" db="EMBL/GenBank/DDBJ databases">
        <title>The complete genomes of actinobacterial strains from the NBC collection.</title>
        <authorList>
            <person name="Joergensen T.S."/>
            <person name="Alvarez Arevalo M."/>
            <person name="Sterndorff E.B."/>
            <person name="Faurdal D."/>
            <person name="Vuksanovic O."/>
            <person name="Mourched A.-S."/>
            <person name="Charusanti P."/>
            <person name="Shaw S."/>
            <person name="Blin K."/>
            <person name="Weber T."/>
        </authorList>
    </citation>
    <scope>NUCLEOTIDE SEQUENCE [LARGE SCALE GENOMIC DNA]</scope>
    <source>
        <strain evidence="4 5">NBC_00319</strain>
    </source>
</reference>
<name>A0AAU4K561_9NOCA</name>
<feature type="coiled-coil region" evidence="1">
    <location>
        <begin position="51"/>
        <end position="78"/>
    </location>
</feature>
<evidence type="ECO:0000313" key="4">
    <source>
        <dbReference type="EMBL" id="WUM21112.1"/>
    </source>
</evidence>
<keyword evidence="1" id="KW-0175">Coiled coil</keyword>
<dbReference type="EMBL" id="CP108021">
    <property type="protein sequence ID" value="WUM21112.1"/>
    <property type="molecule type" value="Genomic_DNA"/>
</dbReference>
<evidence type="ECO:0000259" key="2">
    <source>
        <dbReference type="Pfam" id="PF02591"/>
    </source>
</evidence>
<gene>
    <name evidence="4" type="ORF">OG579_04710</name>
</gene>
<evidence type="ECO:0000313" key="5">
    <source>
        <dbReference type="Proteomes" id="UP001432128"/>
    </source>
</evidence>
<evidence type="ECO:0000259" key="3">
    <source>
        <dbReference type="Pfam" id="PF24481"/>
    </source>
</evidence>
<dbReference type="RefSeq" id="WP_328858268.1">
    <property type="nucleotide sequence ID" value="NZ_CP108021.1"/>
</dbReference>
<dbReference type="AlphaFoldDB" id="A0AAU4K561"/>